<organism evidence="5 6">
    <name type="scientific">Nonomuraea glycinis</name>
    <dbReference type="NCBI Taxonomy" id="2047744"/>
    <lineage>
        <taxon>Bacteria</taxon>
        <taxon>Bacillati</taxon>
        <taxon>Actinomycetota</taxon>
        <taxon>Actinomycetes</taxon>
        <taxon>Streptosporangiales</taxon>
        <taxon>Streptosporangiaceae</taxon>
        <taxon>Nonomuraea</taxon>
    </lineage>
</organism>
<dbReference type="SUPFAM" id="SSF46689">
    <property type="entry name" value="Homeodomain-like"/>
    <property type="match status" value="1"/>
</dbReference>
<evidence type="ECO:0000256" key="1">
    <source>
        <dbReference type="ARBA" id="ARBA00023015"/>
    </source>
</evidence>
<evidence type="ECO:0000256" key="3">
    <source>
        <dbReference type="ARBA" id="ARBA00023163"/>
    </source>
</evidence>
<reference evidence="5" key="2">
    <citation type="submission" date="2020-09" db="EMBL/GenBank/DDBJ databases">
        <authorList>
            <person name="Sun Q."/>
            <person name="Zhou Y."/>
        </authorList>
    </citation>
    <scope>NUCLEOTIDE SEQUENCE</scope>
    <source>
        <strain evidence="5">CGMCC 4.7430</strain>
    </source>
</reference>
<keyword evidence="2" id="KW-0238">DNA-binding</keyword>
<dbReference type="PROSITE" id="PS00041">
    <property type="entry name" value="HTH_ARAC_FAMILY_1"/>
    <property type="match status" value="1"/>
</dbReference>
<evidence type="ECO:0000259" key="4">
    <source>
        <dbReference type="PROSITE" id="PS01124"/>
    </source>
</evidence>
<keyword evidence="1" id="KW-0805">Transcription regulation</keyword>
<dbReference type="PANTHER" id="PTHR43280">
    <property type="entry name" value="ARAC-FAMILY TRANSCRIPTIONAL REGULATOR"/>
    <property type="match status" value="1"/>
</dbReference>
<evidence type="ECO:0000256" key="2">
    <source>
        <dbReference type="ARBA" id="ARBA00023125"/>
    </source>
</evidence>
<dbReference type="RefSeq" id="WP_189142808.1">
    <property type="nucleotide sequence ID" value="NZ_BMNK01000015.1"/>
</dbReference>
<dbReference type="Pfam" id="PF12833">
    <property type="entry name" value="HTH_18"/>
    <property type="match status" value="1"/>
</dbReference>
<gene>
    <name evidence="5" type="ORF">GCM10012278_67470</name>
</gene>
<dbReference type="Proteomes" id="UP000660745">
    <property type="component" value="Unassembled WGS sequence"/>
</dbReference>
<dbReference type="Gene3D" id="1.10.10.60">
    <property type="entry name" value="Homeodomain-like"/>
    <property type="match status" value="1"/>
</dbReference>
<dbReference type="PROSITE" id="PS01124">
    <property type="entry name" value="HTH_ARAC_FAMILY_2"/>
    <property type="match status" value="1"/>
</dbReference>
<sequence length="355" mass="39225">MDFTVGALIDLDDYVASTRARGRSWADRQLDQADRAVRAATAGQPVTCEPLPPDEWLVTLTGDDPDRLLGQATALAEQVRAGIVRATELTATVSLSAPRRGPGAERDALRTNAYKLLLGGDRVITAPPEPRPDAPPPVRIEAELARRIQAGDRGGAAGLLTGWVDRCVQERDLAPKTLHNWLMGELLFVVDVVNRCRLAGGSTDWVDACARLPIEELITVTEIHERSYLHIWIEETLTRLMPQAERDILSMAESFMATHYTDPRLRLSTVAQAVSASPFYISHLFADERRTTFLRHLTGLRLRHARMLLTASAVPIDTIAARSGYLSAKAFRGVFKRHVGCSPSEYRRTHRSPAP</sequence>
<evidence type="ECO:0000313" key="5">
    <source>
        <dbReference type="EMBL" id="GGP13889.1"/>
    </source>
</evidence>
<dbReference type="InterPro" id="IPR018062">
    <property type="entry name" value="HTH_AraC-typ_CS"/>
</dbReference>
<dbReference type="SMART" id="SM00342">
    <property type="entry name" value="HTH_ARAC"/>
    <property type="match status" value="1"/>
</dbReference>
<dbReference type="EMBL" id="BMNK01000015">
    <property type="protein sequence ID" value="GGP13889.1"/>
    <property type="molecule type" value="Genomic_DNA"/>
</dbReference>
<dbReference type="GO" id="GO:0043565">
    <property type="term" value="F:sequence-specific DNA binding"/>
    <property type="evidence" value="ECO:0007669"/>
    <property type="project" value="InterPro"/>
</dbReference>
<name>A0A918AE02_9ACTN</name>
<dbReference type="PANTHER" id="PTHR43280:SF2">
    <property type="entry name" value="HTH-TYPE TRANSCRIPTIONAL REGULATOR EXSA"/>
    <property type="match status" value="1"/>
</dbReference>
<proteinExistence type="predicted"/>
<dbReference type="InterPro" id="IPR009057">
    <property type="entry name" value="Homeodomain-like_sf"/>
</dbReference>
<feature type="domain" description="HTH araC/xylS-type" evidence="4">
    <location>
        <begin position="250"/>
        <end position="349"/>
    </location>
</feature>
<comment type="caution">
    <text evidence="5">The sequence shown here is derived from an EMBL/GenBank/DDBJ whole genome shotgun (WGS) entry which is preliminary data.</text>
</comment>
<dbReference type="GO" id="GO:0003700">
    <property type="term" value="F:DNA-binding transcription factor activity"/>
    <property type="evidence" value="ECO:0007669"/>
    <property type="project" value="InterPro"/>
</dbReference>
<dbReference type="InterPro" id="IPR018060">
    <property type="entry name" value="HTH_AraC"/>
</dbReference>
<keyword evidence="6" id="KW-1185">Reference proteome</keyword>
<evidence type="ECO:0000313" key="6">
    <source>
        <dbReference type="Proteomes" id="UP000660745"/>
    </source>
</evidence>
<keyword evidence="3" id="KW-0804">Transcription</keyword>
<accession>A0A918AE02</accession>
<dbReference type="AlphaFoldDB" id="A0A918AE02"/>
<reference evidence="5" key="1">
    <citation type="journal article" date="2014" name="Int. J. Syst. Evol. Microbiol.">
        <title>Complete genome sequence of Corynebacterium casei LMG S-19264T (=DSM 44701T), isolated from a smear-ripened cheese.</title>
        <authorList>
            <consortium name="US DOE Joint Genome Institute (JGI-PGF)"/>
            <person name="Walter F."/>
            <person name="Albersmeier A."/>
            <person name="Kalinowski J."/>
            <person name="Ruckert C."/>
        </authorList>
    </citation>
    <scope>NUCLEOTIDE SEQUENCE</scope>
    <source>
        <strain evidence="5">CGMCC 4.7430</strain>
    </source>
</reference>
<protein>
    <recommendedName>
        <fullName evidence="4">HTH araC/xylS-type domain-containing protein</fullName>
    </recommendedName>
</protein>